<dbReference type="Proteomes" id="UP000824120">
    <property type="component" value="Chromosome 8"/>
</dbReference>
<evidence type="ECO:0000313" key="2">
    <source>
        <dbReference type="Proteomes" id="UP000824120"/>
    </source>
</evidence>
<evidence type="ECO:0000313" key="1">
    <source>
        <dbReference type="EMBL" id="KAG5589652.1"/>
    </source>
</evidence>
<keyword evidence="2" id="KW-1185">Reference proteome</keyword>
<organism evidence="1 2">
    <name type="scientific">Solanum commersonii</name>
    <name type="common">Commerson's wild potato</name>
    <name type="synonym">Commerson's nightshade</name>
    <dbReference type="NCBI Taxonomy" id="4109"/>
    <lineage>
        <taxon>Eukaryota</taxon>
        <taxon>Viridiplantae</taxon>
        <taxon>Streptophyta</taxon>
        <taxon>Embryophyta</taxon>
        <taxon>Tracheophyta</taxon>
        <taxon>Spermatophyta</taxon>
        <taxon>Magnoliopsida</taxon>
        <taxon>eudicotyledons</taxon>
        <taxon>Gunneridae</taxon>
        <taxon>Pentapetalae</taxon>
        <taxon>asterids</taxon>
        <taxon>lamiids</taxon>
        <taxon>Solanales</taxon>
        <taxon>Solanaceae</taxon>
        <taxon>Solanoideae</taxon>
        <taxon>Solaneae</taxon>
        <taxon>Solanum</taxon>
    </lineage>
</organism>
<name>A0A9J5XQK6_SOLCO</name>
<proteinExistence type="predicted"/>
<comment type="caution">
    <text evidence="1">The sequence shown here is derived from an EMBL/GenBank/DDBJ whole genome shotgun (WGS) entry which is preliminary data.</text>
</comment>
<sequence length="75" mass="8646">MLFEVNPIRNFQFKRGQITKITPHRIEDHTIIPTIQTKHTKYGKMVTSQLKKIKRNGALHKGIKETMEGNGSKTT</sequence>
<gene>
    <name evidence="1" type="ORF">H5410_040166</name>
</gene>
<dbReference type="AlphaFoldDB" id="A0A9J5XQK6"/>
<accession>A0A9J5XQK6</accession>
<reference evidence="1 2" key="1">
    <citation type="submission" date="2020-09" db="EMBL/GenBank/DDBJ databases">
        <title>De no assembly of potato wild relative species, Solanum commersonii.</title>
        <authorList>
            <person name="Cho K."/>
        </authorList>
    </citation>
    <scope>NUCLEOTIDE SEQUENCE [LARGE SCALE GENOMIC DNA]</scope>
    <source>
        <strain evidence="1">LZ3.2</strain>
        <tissue evidence="1">Leaf</tissue>
    </source>
</reference>
<protein>
    <submittedName>
        <fullName evidence="1">Uncharacterized protein</fullName>
    </submittedName>
</protein>
<dbReference type="EMBL" id="JACXVP010000008">
    <property type="protein sequence ID" value="KAG5589652.1"/>
    <property type="molecule type" value="Genomic_DNA"/>
</dbReference>